<evidence type="ECO:0000256" key="5">
    <source>
        <dbReference type="ARBA" id="ARBA00022840"/>
    </source>
</evidence>
<evidence type="ECO:0000256" key="4">
    <source>
        <dbReference type="ARBA" id="ARBA00022741"/>
    </source>
</evidence>
<dbReference type="Gene3D" id="3.40.1110.10">
    <property type="entry name" value="Calcium-transporting ATPase, cytoplasmic domain N"/>
    <property type="match status" value="1"/>
</dbReference>
<name>A0A9W8G0M3_9FUNG</name>
<feature type="transmembrane region" description="Helical" evidence="9">
    <location>
        <begin position="388"/>
        <end position="410"/>
    </location>
</feature>
<protein>
    <recommendedName>
        <fullName evidence="10">Cation-transporting P-type ATPase N-terminal domain-containing protein</fullName>
    </recommendedName>
</protein>
<dbReference type="PANTHER" id="PTHR43294">
    <property type="entry name" value="SODIUM/POTASSIUM-TRANSPORTING ATPASE SUBUNIT ALPHA"/>
    <property type="match status" value="1"/>
</dbReference>
<dbReference type="GO" id="GO:0005886">
    <property type="term" value="C:plasma membrane"/>
    <property type="evidence" value="ECO:0007669"/>
    <property type="project" value="UniProtKB-SubCell"/>
</dbReference>
<dbReference type="Gene3D" id="2.70.150.10">
    <property type="entry name" value="Calcium-transporting ATPase, cytoplasmic transduction domain A"/>
    <property type="match status" value="1"/>
</dbReference>
<keyword evidence="4" id="KW-0547">Nucleotide-binding</keyword>
<dbReference type="InterPro" id="IPR023298">
    <property type="entry name" value="ATPase_P-typ_TM_dom_sf"/>
</dbReference>
<dbReference type="PANTHER" id="PTHR43294:SF21">
    <property type="entry name" value="CATION TRANSPORTING ATPASE"/>
    <property type="match status" value="1"/>
</dbReference>
<feature type="transmembrane region" description="Helical" evidence="9">
    <location>
        <begin position="1105"/>
        <end position="1124"/>
    </location>
</feature>
<feature type="transmembrane region" description="Helical" evidence="9">
    <location>
        <begin position="346"/>
        <end position="368"/>
    </location>
</feature>
<dbReference type="AlphaFoldDB" id="A0A9W8G0M3"/>
<dbReference type="InterPro" id="IPR006068">
    <property type="entry name" value="ATPase_P-typ_cation-transptr_C"/>
</dbReference>
<dbReference type="GO" id="GO:1990573">
    <property type="term" value="P:potassium ion import across plasma membrane"/>
    <property type="evidence" value="ECO:0007669"/>
    <property type="project" value="TreeGrafter"/>
</dbReference>
<dbReference type="GO" id="GO:1902600">
    <property type="term" value="P:proton transmembrane transport"/>
    <property type="evidence" value="ECO:0007669"/>
    <property type="project" value="TreeGrafter"/>
</dbReference>
<evidence type="ECO:0000256" key="6">
    <source>
        <dbReference type="ARBA" id="ARBA00022989"/>
    </source>
</evidence>
<feature type="domain" description="Cation-transporting P-type ATPase N-terminal" evidence="10">
    <location>
        <begin position="100"/>
        <end position="173"/>
    </location>
</feature>
<evidence type="ECO:0000256" key="2">
    <source>
        <dbReference type="ARBA" id="ARBA00022475"/>
    </source>
</evidence>
<feature type="transmembrane region" description="Helical" evidence="9">
    <location>
        <begin position="1005"/>
        <end position="1030"/>
    </location>
</feature>
<keyword evidence="5" id="KW-0067">ATP-binding</keyword>
<gene>
    <name evidence="11" type="ORF">GGI25_004320</name>
</gene>
<keyword evidence="7 9" id="KW-0472">Membrane</keyword>
<dbReference type="Gene3D" id="1.20.1110.10">
    <property type="entry name" value="Calcium-transporting ATPase, transmembrane domain"/>
    <property type="match status" value="2"/>
</dbReference>
<dbReference type="Pfam" id="PF13246">
    <property type="entry name" value="Cation_ATPase"/>
    <property type="match status" value="1"/>
</dbReference>
<dbReference type="Gene3D" id="3.40.50.1000">
    <property type="entry name" value="HAD superfamily/HAD-like"/>
    <property type="match status" value="2"/>
</dbReference>
<dbReference type="SUPFAM" id="SSF56784">
    <property type="entry name" value="HAD-like"/>
    <property type="match status" value="1"/>
</dbReference>
<dbReference type="SUPFAM" id="SSF81653">
    <property type="entry name" value="Calcium ATPase, transduction domain A"/>
    <property type="match status" value="1"/>
</dbReference>
<dbReference type="GO" id="GO:0005524">
    <property type="term" value="F:ATP binding"/>
    <property type="evidence" value="ECO:0007669"/>
    <property type="project" value="UniProtKB-KW"/>
</dbReference>
<dbReference type="GO" id="GO:0006883">
    <property type="term" value="P:intracellular sodium ion homeostasis"/>
    <property type="evidence" value="ECO:0007669"/>
    <property type="project" value="TreeGrafter"/>
</dbReference>
<evidence type="ECO:0000256" key="1">
    <source>
        <dbReference type="ARBA" id="ARBA00004651"/>
    </source>
</evidence>
<feature type="transmembrane region" description="Helical" evidence="9">
    <location>
        <begin position="184"/>
        <end position="203"/>
    </location>
</feature>
<dbReference type="InterPro" id="IPR023214">
    <property type="entry name" value="HAD_sf"/>
</dbReference>
<dbReference type="OrthoDB" id="158672at2759"/>
<dbReference type="Pfam" id="PF00689">
    <property type="entry name" value="Cation_ATPase_C"/>
    <property type="match status" value="1"/>
</dbReference>
<dbReference type="GO" id="GO:0030007">
    <property type="term" value="P:intracellular potassium ion homeostasis"/>
    <property type="evidence" value="ECO:0007669"/>
    <property type="project" value="TreeGrafter"/>
</dbReference>
<proteinExistence type="predicted"/>
<keyword evidence="2" id="KW-1003">Cell membrane</keyword>
<dbReference type="NCBIfam" id="TIGR01494">
    <property type="entry name" value="ATPase_P-type"/>
    <property type="match status" value="2"/>
</dbReference>
<comment type="subcellular location">
    <subcellularLocation>
        <location evidence="1">Cell membrane</location>
        <topology evidence="1">Multi-pass membrane protein</topology>
    </subcellularLocation>
</comment>
<sequence length="1175" mass="130803">MGLKIADARPLSLPKPNNAPTHASTRFAAEYRTLSIQVGDAENGLSKGSKALRSFLAWPRWREILNEIVPLRSAHEQHETDEHQRNEALSKVASQLRNLSYHKDSVGEVYARFNTSPGLGLESQAITLLHARYGYNTVRPPSRMAFARVIGWFFGGFNRFLWLAMIVFWLCWKPIGNPPQSGNLALAVVIIFVICLQATFSAWQEWITSRAMHSITNMVPIETTVLRDGVIMKISPKELVPGDVVYLQAGDRAPADLRLVNVSMDLLLDRSALSGFPEPTIGAVDHTSSNYLETRNILMMGANVVQGHVQGIVVATGGETVLGRISKLNTNKLPNRTILQLEVHRLVNGLTTLSLVVGTIFIILWAVWLRNSFPGFMAVSDALANGVGVLVTFVPGGLPISLTLALTAIAKRMQRHKVLIKNLTTVETLGTVNAICCEKTGTLTQRRMIVTKVAYANTETPMEHLAYEAKTTVDSNTRRPHGSPRRGMAALKYLPPATKRLFETALLCNGASFDPLTSHMPIHERITIGDATDCALLRMAEEIFPTGDALPAYSTLTTIPFNLRNRWMLSVCFNQLDENAGPFVVVKGAPERLLPKCTSIQADDGQILALDRSKRRNIKEIQRRWAAEEGCRVLLLCRRDFTLPSEKGWDGDDIAHRDEINPFWGIEDSPSLMYSAATESMHNLCVVGLVGMVDPPRVEIPEVVSTFRKAGIRVLMVTGDYAPTAAHVARQCRIITRNYVDGINEVLARADQIPYSTKELLDGTQIDSLPLENSGRMQASNPLNNHGELRLDSCEYDDVSLSRRESAVDSQRTLENKSALVISGPELHELQKEHWDVITSYEEIVFARITPEQKLQVVEELRARDNYVAVTGDDVNDLPAMRAAHVGVAMGNGSEVAKEAAEMVLLDNNFASMVVAIESGRLVFINLKKVIIYLLPMTNMSEIMPSLLNVVLGLPIPLSTFLMLVINTISDVWASIVLIEEEPEDDIMLNPPRNPRKEGLVNVRFFLQAYGFIGLIQTVTGHIAFFLCMYMKGGIRPGHIFLAFNKWTDGYLGKSKSELAYLVNMSGSSHYMALVIMQWGNMFVARTRKLSVFQQNPFWGPKRNIKLLVAIPISIGVALFVNEIPWFNSVFLTGKIPVEFFFIPIPFAFFLIACDETRKFLVRRYPASIFAKLAW</sequence>
<evidence type="ECO:0000313" key="12">
    <source>
        <dbReference type="Proteomes" id="UP001151518"/>
    </source>
</evidence>
<evidence type="ECO:0000256" key="3">
    <source>
        <dbReference type="ARBA" id="ARBA00022692"/>
    </source>
</evidence>
<dbReference type="SUPFAM" id="SSF81660">
    <property type="entry name" value="Metal cation-transporting ATPase, ATP-binding domain N"/>
    <property type="match status" value="1"/>
</dbReference>
<dbReference type="GO" id="GO:0036376">
    <property type="term" value="P:sodium ion export across plasma membrane"/>
    <property type="evidence" value="ECO:0007669"/>
    <property type="project" value="TreeGrafter"/>
</dbReference>
<dbReference type="InterPro" id="IPR023299">
    <property type="entry name" value="ATPase_P-typ_cyto_dom_N"/>
</dbReference>
<dbReference type="InterPro" id="IPR059000">
    <property type="entry name" value="ATPase_P-type_domA"/>
</dbReference>
<dbReference type="GO" id="GO:0005391">
    <property type="term" value="F:P-type sodium:potassium-exchanging transporter activity"/>
    <property type="evidence" value="ECO:0007669"/>
    <property type="project" value="TreeGrafter"/>
</dbReference>
<feature type="transmembrane region" description="Helical" evidence="9">
    <location>
        <begin position="1136"/>
        <end position="1154"/>
    </location>
</feature>
<organism evidence="11 12">
    <name type="scientific">Coemansia spiralis</name>
    <dbReference type="NCBI Taxonomy" id="417178"/>
    <lineage>
        <taxon>Eukaryota</taxon>
        <taxon>Fungi</taxon>
        <taxon>Fungi incertae sedis</taxon>
        <taxon>Zoopagomycota</taxon>
        <taxon>Kickxellomycotina</taxon>
        <taxon>Kickxellomycetes</taxon>
        <taxon>Kickxellales</taxon>
        <taxon>Kickxellaceae</taxon>
        <taxon>Coemansia</taxon>
    </lineage>
</organism>
<dbReference type="InterPro" id="IPR036412">
    <property type="entry name" value="HAD-like_sf"/>
</dbReference>
<evidence type="ECO:0000256" key="9">
    <source>
        <dbReference type="SAM" id="Phobius"/>
    </source>
</evidence>
<feature type="region of interest" description="Disordered" evidence="8">
    <location>
        <begin position="1"/>
        <end position="22"/>
    </location>
</feature>
<evidence type="ECO:0000313" key="11">
    <source>
        <dbReference type="EMBL" id="KAJ2674581.1"/>
    </source>
</evidence>
<feature type="transmembrane region" description="Helical" evidence="9">
    <location>
        <begin position="149"/>
        <end position="172"/>
    </location>
</feature>
<dbReference type="InterPro" id="IPR008250">
    <property type="entry name" value="ATPase_P-typ_transduc_dom_A_sf"/>
</dbReference>
<dbReference type="EMBL" id="JANBTW010000056">
    <property type="protein sequence ID" value="KAJ2674581.1"/>
    <property type="molecule type" value="Genomic_DNA"/>
</dbReference>
<evidence type="ECO:0000256" key="7">
    <source>
        <dbReference type="ARBA" id="ARBA00023136"/>
    </source>
</evidence>
<dbReference type="PRINTS" id="PR00121">
    <property type="entry name" value="NAKATPASE"/>
</dbReference>
<reference evidence="11" key="1">
    <citation type="submission" date="2022-07" db="EMBL/GenBank/DDBJ databases">
        <title>Phylogenomic reconstructions and comparative analyses of Kickxellomycotina fungi.</title>
        <authorList>
            <person name="Reynolds N.K."/>
            <person name="Stajich J.E."/>
            <person name="Barry K."/>
            <person name="Grigoriev I.V."/>
            <person name="Crous P."/>
            <person name="Smith M.E."/>
        </authorList>
    </citation>
    <scope>NUCLEOTIDE SEQUENCE</scope>
    <source>
        <strain evidence="11">NRRL 3115</strain>
    </source>
</reference>
<comment type="caution">
    <text evidence="11">The sequence shown here is derived from an EMBL/GenBank/DDBJ whole genome shotgun (WGS) entry which is preliminary data.</text>
</comment>
<dbReference type="Pfam" id="PF00122">
    <property type="entry name" value="E1-E2_ATPase"/>
    <property type="match status" value="1"/>
</dbReference>
<feature type="transmembrane region" description="Helical" evidence="9">
    <location>
        <begin position="947"/>
        <end position="966"/>
    </location>
</feature>
<dbReference type="InterPro" id="IPR001757">
    <property type="entry name" value="P_typ_ATPase"/>
</dbReference>
<dbReference type="InterPro" id="IPR050510">
    <property type="entry name" value="Cation_transp_ATPase_P-type"/>
</dbReference>
<dbReference type="PRINTS" id="PR00119">
    <property type="entry name" value="CATATPASE"/>
</dbReference>
<keyword evidence="6 9" id="KW-1133">Transmembrane helix</keyword>
<evidence type="ECO:0000256" key="8">
    <source>
        <dbReference type="SAM" id="MobiDB-lite"/>
    </source>
</evidence>
<keyword evidence="3 9" id="KW-0812">Transmembrane</keyword>
<evidence type="ECO:0000259" key="10">
    <source>
        <dbReference type="SMART" id="SM00831"/>
    </source>
</evidence>
<dbReference type="InterPro" id="IPR004014">
    <property type="entry name" value="ATPase_P-typ_cation-transptr_N"/>
</dbReference>
<dbReference type="Pfam" id="PF08282">
    <property type="entry name" value="Hydrolase_3"/>
    <property type="match status" value="1"/>
</dbReference>
<dbReference type="GO" id="GO:0016887">
    <property type="term" value="F:ATP hydrolysis activity"/>
    <property type="evidence" value="ECO:0007669"/>
    <property type="project" value="InterPro"/>
</dbReference>
<dbReference type="SMART" id="SM00831">
    <property type="entry name" value="Cation_ATPase_N"/>
    <property type="match status" value="1"/>
</dbReference>
<dbReference type="Pfam" id="PF00690">
    <property type="entry name" value="Cation_ATPase_N"/>
    <property type="match status" value="1"/>
</dbReference>
<dbReference type="SUPFAM" id="SSF81665">
    <property type="entry name" value="Calcium ATPase, transmembrane domain M"/>
    <property type="match status" value="1"/>
</dbReference>
<accession>A0A9W8G0M3</accession>
<dbReference type="Proteomes" id="UP001151518">
    <property type="component" value="Unassembled WGS sequence"/>
</dbReference>